<comment type="caution">
    <text evidence="11">The sequence shown here is derived from an EMBL/GenBank/DDBJ whole genome shotgun (WGS) entry which is preliminary data.</text>
</comment>
<dbReference type="NCBIfam" id="TIGR00447">
    <property type="entry name" value="pth"/>
    <property type="match status" value="1"/>
</dbReference>
<dbReference type="GO" id="GO:0005737">
    <property type="term" value="C:cytoplasm"/>
    <property type="evidence" value="ECO:0007669"/>
    <property type="project" value="UniProtKB-SubCell"/>
</dbReference>
<sequence>MRWIVGLGNPGPAYEMTRHNAGFLVVDELARRWNAGSFQNKCKALVAEARVQNVRVALVKPMTYMNLSGESVRAFMDYFKAQLEDAIVVYDDMDTEVGRIRLRYQGSAGGHNGIKSIIQHTGTQTFNRVRMGISRPKPGMVISDYVLSTFAKSEAADLKRMIEEAADAIEFSLTHSFDQTMAKFNGRSSD</sequence>
<evidence type="ECO:0000256" key="10">
    <source>
        <dbReference type="RuleBase" id="RU004320"/>
    </source>
</evidence>
<dbReference type="PROSITE" id="PS01195">
    <property type="entry name" value="PEPT_TRNA_HYDROL_1"/>
    <property type="match status" value="1"/>
</dbReference>
<comment type="catalytic activity">
    <reaction evidence="6 8 9">
        <text>an N-acyl-L-alpha-aminoacyl-tRNA + H2O = an N-acyl-L-amino acid + a tRNA + H(+)</text>
        <dbReference type="Rhea" id="RHEA:54448"/>
        <dbReference type="Rhea" id="RHEA-COMP:10123"/>
        <dbReference type="Rhea" id="RHEA-COMP:13883"/>
        <dbReference type="ChEBI" id="CHEBI:15377"/>
        <dbReference type="ChEBI" id="CHEBI:15378"/>
        <dbReference type="ChEBI" id="CHEBI:59874"/>
        <dbReference type="ChEBI" id="CHEBI:78442"/>
        <dbReference type="ChEBI" id="CHEBI:138191"/>
        <dbReference type="EC" id="3.1.1.29"/>
    </reaction>
</comment>
<dbReference type="SUPFAM" id="SSF53178">
    <property type="entry name" value="Peptidyl-tRNA hydrolase-like"/>
    <property type="match status" value="1"/>
</dbReference>
<keyword evidence="8" id="KW-0963">Cytoplasm</keyword>
<dbReference type="CDD" id="cd00462">
    <property type="entry name" value="PTH"/>
    <property type="match status" value="1"/>
</dbReference>
<feature type="binding site" evidence="8">
    <location>
        <position position="14"/>
    </location>
    <ligand>
        <name>tRNA</name>
        <dbReference type="ChEBI" id="CHEBI:17843"/>
    </ligand>
</feature>
<comment type="subunit">
    <text evidence="8">Monomer.</text>
</comment>
<dbReference type="PANTHER" id="PTHR17224">
    <property type="entry name" value="PEPTIDYL-TRNA HYDROLASE"/>
    <property type="match status" value="1"/>
</dbReference>
<dbReference type="OrthoDB" id="9800507at2"/>
<dbReference type="PROSITE" id="PS01196">
    <property type="entry name" value="PEPT_TRNA_HYDROL_2"/>
    <property type="match status" value="1"/>
</dbReference>
<feature type="binding site" evidence="8">
    <location>
        <position position="64"/>
    </location>
    <ligand>
        <name>tRNA</name>
        <dbReference type="ChEBI" id="CHEBI:17843"/>
    </ligand>
</feature>
<dbReference type="InterPro" id="IPR036416">
    <property type="entry name" value="Pept_tRNA_hydro_sf"/>
</dbReference>
<dbReference type="GO" id="GO:0004045">
    <property type="term" value="F:peptidyl-tRNA hydrolase activity"/>
    <property type="evidence" value="ECO:0007669"/>
    <property type="project" value="UniProtKB-UniRule"/>
</dbReference>
<feature type="binding site" evidence="8">
    <location>
        <position position="112"/>
    </location>
    <ligand>
        <name>tRNA</name>
        <dbReference type="ChEBI" id="CHEBI:17843"/>
    </ligand>
</feature>
<dbReference type="RefSeq" id="WP_136779647.1">
    <property type="nucleotide sequence ID" value="NZ_SUPK01000013.1"/>
</dbReference>
<dbReference type="GO" id="GO:0072344">
    <property type="term" value="P:rescue of stalled ribosome"/>
    <property type="evidence" value="ECO:0007669"/>
    <property type="project" value="UniProtKB-UniRule"/>
</dbReference>
<dbReference type="InterPro" id="IPR001328">
    <property type="entry name" value="Pept_tRNA_hydro"/>
</dbReference>
<gene>
    <name evidence="8" type="primary">pth</name>
    <name evidence="11" type="ORF">E5161_19980</name>
</gene>
<evidence type="ECO:0000256" key="4">
    <source>
        <dbReference type="ARBA" id="ARBA00022884"/>
    </source>
</evidence>
<evidence type="ECO:0000256" key="9">
    <source>
        <dbReference type="RuleBase" id="RU000673"/>
    </source>
</evidence>
<comment type="function">
    <text evidence="8">Hydrolyzes ribosome-free peptidyl-tRNAs (with 1 or more amino acids incorporated), which drop off the ribosome during protein synthesis, or as a result of ribosome stalling.</text>
</comment>
<feature type="site" description="Stabilizes the basic form of H active site to accept a proton" evidence="8">
    <location>
        <position position="91"/>
    </location>
</feature>
<dbReference type="AlphaFoldDB" id="A0A4U0F6P2"/>
<protein>
    <recommendedName>
        <fullName evidence="7 8">Peptidyl-tRNA hydrolase</fullName>
        <shortName evidence="8">Pth</shortName>
        <ecNumber evidence="1 8">3.1.1.29</ecNumber>
    </recommendedName>
</protein>
<evidence type="ECO:0000256" key="8">
    <source>
        <dbReference type="HAMAP-Rule" id="MF_00083"/>
    </source>
</evidence>
<evidence type="ECO:0000256" key="3">
    <source>
        <dbReference type="ARBA" id="ARBA00022801"/>
    </source>
</evidence>
<evidence type="ECO:0000256" key="5">
    <source>
        <dbReference type="ARBA" id="ARBA00038063"/>
    </source>
</evidence>
<comment type="similarity">
    <text evidence="5 8 10">Belongs to the PTH family.</text>
</comment>
<name>A0A4U0F6P2_9BACL</name>
<comment type="function">
    <text evidence="8">Catalyzes the release of premature peptidyl moieties from peptidyl-tRNA molecules trapped in stalled 50S ribosomal subunits, and thus maintains levels of free tRNAs and 50S ribosomes.</text>
</comment>
<dbReference type="EC" id="3.1.1.29" evidence="1 8"/>
<keyword evidence="3 8" id="KW-0378">Hydrolase</keyword>
<keyword evidence="2 8" id="KW-0820">tRNA-binding</keyword>
<dbReference type="HAMAP" id="MF_00083">
    <property type="entry name" value="Pept_tRNA_hydro_bact"/>
    <property type="match status" value="1"/>
</dbReference>
<dbReference type="GO" id="GO:0006515">
    <property type="term" value="P:protein quality control for misfolded or incompletely synthesized proteins"/>
    <property type="evidence" value="ECO:0007669"/>
    <property type="project" value="UniProtKB-UniRule"/>
</dbReference>
<dbReference type="Proteomes" id="UP000309673">
    <property type="component" value="Unassembled WGS sequence"/>
</dbReference>
<dbReference type="EMBL" id="SUPK01000013">
    <property type="protein sequence ID" value="TJY38572.1"/>
    <property type="molecule type" value="Genomic_DNA"/>
</dbReference>
<accession>A0A4U0F6P2</accession>
<evidence type="ECO:0000313" key="11">
    <source>
        <dbReference type="EMBL" id="TJY38572.1"/>
    </source>
</evidence>
<evidence type="ECO:0000256" key="2">
    <source>
        <dbReference type="ARBA" id="ARBA00022555"/>
    </source>
</evidence>
<evidence type="ECO:0000313" key="12">
    <source>
        <dbReference type="Proteomes" id="UP000309673"/>
    </source>
</evidence>
<evidence type="ECO:0000256" key="7">
    <source>
        <dbReference type="ARBA" id="ARBA00050038"/>
    </source>
</evidence>
<organism evidence="11 12">
    <name type="scientific">Cohnella pontilimi</name>
    <dbReference type="NCBI Taxonomy" id="2564100"/>
    <lineage>
        <taxon>Bacteria</taxon>
        <taxon>Bacillati</taxon>
        <taxon>Bacillota</taxon>
        <taxon>Bacilli</taxon>
        <taxon>Bacillales</taxon>
        <taxon>Paenibacillaceae</taxon>
        <taxon>Cohnella</taxon>
    </lineage>
</organism>
<keyword evidence="4 8" id="KW-0694">RNA-binding</keyword>
<dbReference type="GO" id="GO:0000049">
    <property type="term" value="F:tRNA binding"/>
    <property type="evidence" value="ECO:0007669"/>
    <property type="project" value="UniProtKB-UniRule"/>
</dbReference>
<proteinExistence type="inferred from homology"/>
<evidence type="ECO:0000256" key="1">
    <source>
        <dbReference type="ARBA" id="ARBA00013260"/>
    </source>
</evidence>
<dbReference type="InterPro" id="IPR018171">
    <property type="entry name" value="Pept_tRNA_hydro_CS"/>
</dbReference>
<dbReference type="FunFam" id="3.40.50.1470:FF:000001">
    <property type="entry name" value="Peptidyl-tRNA hydrolase"/>
    <property type="match status" value="1"/>
</dbReference>
<feature type="active site" description="Proton acceptor" evidence="8">
    <location>
        <position position="19"/>
    </location>
</feature>
<feature type="site" description="Discriminates between blocked and unblocked aminoacyl-tRNA" evidence="8">
    <location>
        <position position="9"/>
    </location>
</feature>
<reference evidence="11 12" key="1">
    <citation type="submission" date="2019-04" db="EMBL/GenBank/DDBJ databases">
        <title>Cohnella sp. nov., isolated from soil.</title>
        <authorList>
            <person name="Kim W."/>
        </authorList>
    </citation>
    <scope>NUCLEOTIDE SEQUENCE [LARGE SCALE GENOMIC DNA]</scope>
    <source>
        <strain evidence="11 12">CAU 1483</strain>
    </source>
</reference>
<feature type="binding site" evidence="8">
    <location>
        <position position="66"/>
    </location>
    <ligand>
        <name>tRNA</name>
        <dbReference type="ChEBI" id="CHEBI:17843"/>
    </ligand>
</feature>
<keyword evidence="12" id="KW-1185">Reference proteome</keyword>
<comment type="subcellular location">
    <subcellularLocation>
        <location evidence="8">Cytoplasm</location>
    </subcellularLocation>
</comment>
<dbReference type="PANTHER" id="PTHR17224:SF1">
    <property type="entry name" value="PEPTIDYL-TRNA HYDROLASE"/>
    <property type="match status" value="1"/>
</dbReference>
<dbReference type="Gene3D" id="3.40.50.1470">
    <property type="entry name" value="Peptidyl-tRNA hydrolase"/>
    <property type="match status" value="1"/>
</dbReference>
<evidence type="ECO:0000256" key="6">
    <source>
        <dbReference type="ARBA" id="ARBA00048707"/>
    </source>
</evidence>
<dbReference type="Pfam" id="PF01195">
    <property type="entry name" value="Pept_tRNA_hydro"/>
    <property type="match status" value="1"/>
</dbReference>